<protein>
    <recommendedName>
        <fullName evidence="2">Helicase C-terminal domain-containing protein</fullName>
    </recommendedName>
</protein>
<proteinExistence type="predicted"/>
<dbReference type="EMBL" id="BMIB01000003">
    <property type="protein sequence ID" value="GGH72354.1"/>
    <property type="molecule type" value="Genomic_DNA"/>
</dbReference>
<reference evidence="3" key="2">
    <citation type="submission" date="2020-09" db="EMBL/GenBank/DDBJ databases">
        <authorList>
            <person name="Sun Q."/>
            <person name="Zhou Y."/>
        </authorList>
    </citation>
    <scope>NUCLEOTIDE SEQUENCE</scope>
    <source>
        <strain evidence="3">CGMCC 1.15290</strain>
    </source>
</reference>
<feature type="compositionally biased region" description="Basic and acidic residues" evidence="1">
    <location>
        <begin position="73"/>
        <end position="82"/>
    </location>
</feature>
<feature type="region of interest" description="Disordered" evidence="1">
    <location>
        <begin position="464"/>
        <end position="483"/>
    </location>
</feature>
<dbReference type="InterPro" id="IPR001650">
    <property type="entry name" value="Helicase_C-like"/>
</dbReference>
<reference evidence="3" key="1">
    <citation type="journal article" date="2014" name="Int. J. Syst. Evol. Microbiol.">
        <title>Complete genome sequence of Corynebacterium casei LMG S-19264T (=DSM 44701T), isolated from a smear-ripened cheese.</title>
        <authorList>
            <consortium name="US DOE Joint Genome Institute (JGI-PGF)"/>
            <person name="Walter F."/>
            <person name="Albersmeier A."/>
            <person name="Kalinowski J."/>
            <person name="Ruckert C."/>
        </authorList>
    </citation>
    <scope>NUCLEOTIDE SEQUENCE</scope>
    <source>
        <strain evidence="3">CGMCC 1.15290</strain>
    </source>
</reference>
<accession>A0A917J0Q0</accession>
<gene>
    <name evidence="3" type="ORF">GCM10011379_32680</name>
</gene>
<evidence type="ECO:0000313" key="4">
    <source>
        <dbReference type="Proteomes" id="UP000627292"/>
    </source>
</evidence>
<evidence type="ECO:0000259" key="2">
    <source>
        <dbReference type="PROSITE" id="PS51194"/>
    </source>
</evidence>
<evidence type="ECO:0000313" key="3">
    <source>
        <dbReference type="EMBL" id="GGH72354.1"/>
    </source>
</evidence>
<dbReference type="PROSITE" id="PS51194">
    <property type="entry name" value="HELICASE_CTER"/>
    <property type="match status" value="1"/>
</dbReference>
<dbReference type="SUPFAM" id="SSF52540">
    <property type="entry name" value="P-loop containing nucleoside triphosphate hydrolases"/>
    <property type="match status" value="1"/>
</dbReference>
<organism evidence="3 4">
    <name type="scientific">Filimonas zeae</name>
    <dbReference type="NCBI Taxonomy" id="1737353"/>
    <lineage>
        <taxon>Bacteria</taxon>
        <taxon>Pseudomonadati</taxon>
        <taxon>Bacteroidota</taxon>
        <taxon>Chitinophagia</taxon>
        <taxon>Chitinophagales</taxon>
        <taxon>Chitinophagaceae</taxon>
        <taxon>Filimonas</taxon>
    </lineage>
</organism>
<keyword evidence="4" id="KW-1185">Reference proteome</keyword>
<dbReference type="RefSeq" id="WP_188954145.1">
    <property type="nucleotide sequence ID" value="NZ_BMIB01000003.1"/>
</dbReference>
<dbReference type="InterPro" id="IPR027417">
    <property type="entry name" value="P-loop_NTPase"/>
</dbReference>
<dbReference type="Pfam" id="PF00271">
    <property type="entry name" value="Helicase_C"/>
    <property type="match status" value="1"/>
</dbReference>
<dbReference type="Gene3D" id="3.40.50.300">
    <property type="entry name" value="P-loop containing nucleotide triphosphate hydrolases"/>
    <property type="match status" value="1"/>
</dbReference>
<name>A0A917J0Q0_9BACT</name>
<sequence length="1398" mass="162029">MIEEKRKGLELFIREQTIGPGAIGIRFSDLSESHCEFDKKRELSSELLNIIPGGIYSTGILFPVDDTKGELHTENVNSKDELSDSFTTSNSREEVESESDDDDDEVMPPEQQSLNQMYPNSMGMTVCLNKQVLTDSDLNLVVSGRYYTKIDLKDKERNIGVRLEQEVDVFNSFLQSLPPDDVIRTNIKIQKTEAECSFISYSGDSTDVGTVKSRIYEVKRQHCDRLKTGERGNHKSLDSLKETLFDDLRRRIKPTSPEGVKLIAKLKEIERIENSLQHILDLIGVYDTAGYGVWRSEPFCINVQPLLPEIVTAKQIYSHTKYDSLRNIYRKDYAKGKWASLSVNLQYSKNEDDDRVFMKVQLVNTSKHYDQTDTKKGRNFFSMASEEVNKRCFFGVEISVSSKYMLPYRDLSLKNDQNFSEEDLNKFIYRQYKDYGIGHGCSVKWNIKEHRQIVSTEYIPECETPDIDSTPRHRDSNKGISDTPIPTPIFENAAFFQFKWLSGLSNVNDQEVISGLNKFIDEYSLWIGRQQDLEHSEISERIRENCKKDESRIRVNIRHLSNNPDHLKLFRLMNTAMFMQLWHSVKKNRVRGYLENEGFEGFFESFYRDHAEEELFSPNEKAAWRPFQLAFILLNIDGVFQLDNDPHWKMRNEWVDLVWFPTGGGKTEAYLGLISLTILYRRKRYGNEGGGTAVIMRYTLRLLTAQQFQRATLLIMALELIRRWGCYGLGEEPIYIGLYVGKGSLPNKLKDGDDSLWEEYKKLKRAQEEGRSIKSKIQLNKCPWCGLDLNPVMYSEPVENKDEVYFYGRILLLCSDPTHKCAFSTPLEKREDQGPIPVSMCDEEIYQHPPALLFGTVDKFAQIAHKVSNNEGKRNSDSRRLFGKGNWEKGKPKEGYLPPDLIIQDELHLMMGPLGSAVALFECAIDQLCTRYVNGIPIRAKIISSTATTRNTALQIMALFDRKVNLFPKPGVNCDDSFFAFYKREIDTANKHSPLYISKRKYIGILPTGRTQMWMQLRLAAIIFTHRAIFEIQQLGDNYPTDVNKYTPHLTRVMDYYHTVLTYFNSLREVGKTESQVFTYLIKETRRVFNKVLRPDKLMHCFYTYDSSFHTGELTGRLSGEEVVEEMLKIGTPWSSERRLAHGNDNDPEKGQTPPDFVIATNMISVGIDISRFNSMIINCMPRNIAEYIQASSRVARDKDGLVITVHHPFRSRDISHYEKFIEFHEKMYSYVEPISITPFTKKALQRYLPLYIATIIRHTFKQFVERTDANIPPSEKERTATLEILLKYFRNRERLMREDTDIEYDVRQIITEENLGNIQLLMDQALNEWLTEAKKASDAKETLVFNNKAQQTRGDKPQRQLYVDIDEYQDNVETELWRIPQSLRVVDPEAVIHINPK</sequence>
<feature type="domain" description="Helicase C-terminal" evidence="2">
    <location>
        <begin position="1049"/>
        <end position="1246"/>
    </location>
</feature>
<feature type="compositionally biased region" description="Acidic residues" evidence="1">
    <location>
        <begin position="95"/>
        <end position="107"/>
    </location>
</feature>
<comment type="caution">
    <text evidence="3">The sequence shown here is derived from an EMBL/GenBank/DDBJ whole genome shotgun (WGS) entry which is preliminary data.</text>
</comment>
<feature type="region of interest" description="Disordered" evidence="1">
    <location>
        <begin position="73"/>
        <end position="111"/>
    </location>
</feature>
<dbReference type="SMART" id="SM00490">
    <property type="entry name" value="HELICc"/>
    <property type="match status" value="1"/>
</dbReference>
<evidence type="ECO:0000256" key="1">
    <source>
        <dbReference type="SAM" id="MobiDB-lite"/>
    </source>
</evidence>
<dbReference type="Proteomes" id="UP000627292">
    <property type="component" value="Unassembled WGS sequence"/>
</dbReference>
<dbReference type="CDD" id="cd18785">
    <property type="entry name" value="SF2_C"/>
    <property type="match status" value="1"/>
</dbReference>